<feature type="signal peptide" evidence="2">
    <location>
        <begin position="1"/>
        <end position="22"/>
    </location>
</feature>
<gene>
    <name evidence="3" type="ORF">Cflav_PD1216</name>
</gene>
<proteinExistence type="predicted"/>
<dbReference type="RefSeq" id="WP_007417452.1">
    <property type="nucleotide sequence ID" value="NZ_ABOX02000042.1"/>
</dbReference>
<reference evidence="3 4" key="1">
    <citation type="journal article" date="2011" name="J. Bacteriol.">
        <title>Genome sequence of 'Pedosphaera parvula' Ellin514, an aerobic Verrucomicrobial isolate from pasture soil.</title>
        <authorList>
            <person name="Kant R."/>
            <person name="van Passel M.W."/>
            <person name="Sangwan P."/>
            <person name="Palva A."/>
            <person name="Lucas S."/>
            <person name="Copeland A."/>
            <person name="Lapidus A."/>
            <person name="Glavina Del Rio T."/>
            <person name="Dalin E."/>
            <person name="Tice H."/>
            <person name="Bruce D."/>
            <person name="Goodwin L."/>
            <person name="Pitluck S."/>
            <person name="Chertkov O."/>
            <person name="Larimer F.W."/>
            <person name="Land M.L."/>
            <person name="Hauser L."/>
            <person name="Brettin T.S."/>
            <person name="Detter J.C."/>
            <person name="Han S."/>
            <person name="de Vos W.M."/>
            <person name="Janssen P.H."/>
            <person name="Smidt H."/>
        </authorList>
    </citation>
    <scope>NUCLEOTIDE SEQUENCE [LARGE SCALE GENOMIC DNA]</scope>
    <source>
        <strain evidence="3 4">Ellin514</strain>
    </source>
</reference>
<sequence length="127" mass="13940" precursor="true">MKRLWMSFLALAIIACAITRLTADEKQPNEAKSNKRIEELASQVKSLESKLNTLEQKLSWLEQRPTAPILPPAQIPPGVNVSSSASPKIWGQGECNGWNYYIIPLKTGNKAPSPTVQIISSQPSAMP</sequence>
<feature type="chain" id="PRO_5002893333" description="Lipoprotein" evidence="2">
    <location>
        <begin position="23"/>
        <end position="127"/>
    </location>
</feature>
<accession>B9XNR6</accession>
<evidence type="ECO:0000256" key="2">
    <source>
        <dbReference type="SAM" id="SignalP"/>
    </source>
</evidence>
<evidence type="ECO:0000313" key="4">
    <source>
        <dbReference type="Proteomes" id="UP000003688"/>
    </source>
</evidence>
<feature type="coiled-coil region" evidence="1">
    <location>
        <begin position="30"/>
        <end position="64"/>
    </location>
</feature>
<dbReference type="AlphaFoldDB" id="B9XNR6"/>
<keyword evidence="1" id="KW-0175">Coiled coil</keyword>
<comment type="caution">
    <text evidence="3">The sequence shown here is derived from an EMBL/GenBank/DDBJ whole genome shotgun (WGS) entry which is preliminary data.</text>
</comment>
<dbReference type="EMBL" id="ABOX02000042">
    <property type="protein sequence ID" value="EEF58489.1"/>
    <property type="molecule type" value="Genomic_DNA"/>
</dbReference>
<evidence type="ECO:0000313" key="3">
    <source>
        <dbReference type="EMBL" id="EEF58489.1"/>
    </source>
</evidence>
<organism evidence="3 4">
    <name type="scientific">Pedosphaera parvula (strain Ellin514)</name>
    <dbReference type="NCBI Taxonomy" id="320771"/>
    <lineage>
        <taxon>Bacteria</taxon>
        <taxon>Pseudomonadati</taxon>
        <taxon>Verrucomicrobiota</taxon>
        <taxon>Pedosphaerae</taxon>
        <taxon>Pedosphaerales</taxon>
        <taxon>Pedosphaeraceae</taxon>
        <taxon>Pedosphaera</taxon>
    </lineage>
</organism>
<name>B9XNR6_PEDPL</name>
<keyword evidence="2" id="KW-0732">Signal</keyword>
<dbReference type="STRING" id="320771.Cflav_PD1216"/>
<dbReference type="PROSITE" id="PS51257">
    <property type="entry name" value="PROKAR_LIPOPROTEIN"/>
    <property type="match status" value="1"/>
</dbReference>
<protein>
    <recommendedName>
        <fullName evidence="5">Lipoprotein</fullName>
    </recommendedName>
</protein>
<keyword evidence="4" id="KW-1185">Reference proteome</keyword>
<evidence type="ECO:0000256" key="1">
    <source>
        <dbReference type="SAM" id="Coils"/>
    </source>
</evidence>
<dbReference type="Proteomes" id="UP000003688">
    <property type="component" value="Unassembled WGS sequence"/>
</dbReference>
<evidence type="ECO:0008006" key="5">
    <source>
        <dbReference type="Google" id="ProtNLM"/>
    </source>
</evidence>